<keyword evidence="1" id="KW-1133">Transmembrane helix</keyword>
<dbReference type="SUPFAM" id="SSF82171">
    <property type="entry name" value="DPP6 N-terminal domain-like"/>
    <property type="match status" value="1"/>
</dbReference>
<gene>
    <name evidence="2" type="ORF">HBE96_15580</name>
</gene>
<protein>
    <submittedName>
        <fullName evidence="2">Uncharacterized protein</fullName>
    </submittedName>
</protein>
<keyword evidence="1" id="KW-0472">Membrane</keyword>
<sequence length="360" mass="40989">MNLLKKLLIWSIIAVLIESGMLFYLDKAYSAARSDYKEVKSTAKSEKKAYNEIKVPENAENIQVSYDGKYVSYCEDNVLKIANSQDSKIQSIDINSNSSICYSRWLPDTNWLLICEKDTKDRINFYNYNPNKSSKNQLIDHDMKPLIIELDNKSDKIEDIALSTANHVMYTKILHKSGKSDIYGTNVMGQVEKIKTSNNKIGNISMLNLASNLIYEDKEEDEIKNLTQTVVKNKKGDEKKLTDISSIDFDDDSRKVLLGTDTQDRIYAGILESGKVSQVILGELKDSTSPWKKLKLSALTDKDNIVITAQGNMYIKDKSQNSVKNAVTNAETKYNGKFIEIQNKYIYSLYDNKVIRTELK</sequence>
<dbReference type="Proteomes" id="UP000537131">
    <property type="component" value="Unassembled WGS sequence"/>
</dbReference>
<dbReference type="EMBL" id="JABBNI010000032">
    <property type="protein sequence ID" value="NMM64063.1"/>
    <property type="molecule type" value="Genomic_DNA"/>
</dbReference>
<evidence type="ECO:0000313" key="2">
    <source>
        <dbReference type="EMBL" id="NMM64063.1"/>
    </source>
</evidence>
<accession>A0A7Y0EIF6</accession>
<dbReference type="RefSeq" id="WP_169298660.1">
    <property type="nucleotide sequence ID" value="NZ_JABBNI010000032.1"/>
</dbReference>
<evidence type="ECO:0000313" key="3">
    <source>
        <dbReference type="Proteomes" id="UP000537131"/>
    </source>
</evidence>
<feature type="transmembrane region" description="Helical" evidence="1">
    <location>
        <begin position="7"/>
        <end position="25"/>
    </location>
</feature>
<dbReference type="AlphaFoldDB" id="A0A7Y0EIF6"/>
<keyword evidence="3" id="KW-1185">Reference proteome</keyword>
<comment type="caution">
    <text evidence="2">The sequence shown here is derived from an EMBL/GenBank/DDBJ whole genome shotgun (WGS) entry which is preliminary data.</text>
</comment>
<proteinExistence type="predicted"/>
<name>A0A7Y0EIF6_9CLOT</name>
<organism evidence="2 3">
    <name type="scientific">Clostridium muellerianum</name>
    <dbReference type="NCBI Taxonomy" id="2716538"/>
    <lineage>
        <taxon>Bacteria</taxon>
        <taxon>Bacillati</taxon>
        <taxon>Bacillota</taxon>
        <taxon>Clostridia</taxon>
        <taxon>Eubacteriales</taxon>
        <taxon>Clostridiaceae</taxon>
        <taxon>Clostridium</taxon>
    </lineage>
</organism>
<keyword evidence="1" id="KW-0812">Transmembrane</keyword>
<evidence type="ECO:0000256" key="1">
    <source>
        <dbReference type="SAM" id="Phobius"/>
    </source>
</evidence>
<reference evidence="2 3" key="1">
    <citation type="submission" date="2020-04" db="EMBL/GenBank/DDBJ databases">
        <authorList>
            <person name="Doyle D.A."/>
        </authorList>
    </citation>
    <scope>NUCLEOTIDE SEQUENCE [LARGE SCALE GENOMIC DNA]</scope>
    <source>
        <strain evidence="2 3">P21</strain>
    </source>
</reference>
<reference evidence="2 3" key="2">
    <citation type="submission" date="2020-06" db="EMBL/GenBank/DDBJ databases">
        <title>Complete Genome Sequence of Clostridium muelleri sp. nov. P21T, an Acid-Alcohol Producing Acetogen Isolated from Old Hay.</title>
        <authorList>
            <person name="Duncan K.E."/>
            <person name="Tanner R.S."/>
        </authorList>
    </citation>
    <scope>NUCLEOTIDE SEQUENCE [LARGE SCALE GENOMIC DNA]</scope>
    <source>
        <strain evidence="2 3">P21</strain>
    </source>
</reference>